<dbReference type="Gene3D" id="3.30.420.10">
    <property type="entry name" value="Ribonuclease H-like superfamily/Ribonuclease H"/>
    <property type="match status" value="1"/>
</dbReference>
<dbReference type="InterPro" id="IPR052709">
    <property type="entry name" value="Transposase-MT_Hybrid"/>
</dbReference>
<feature type="region of interest" description="Disordered" evidence="1">
    <location>
        <begin position="1"/>
        <end position="22"/>
    </location>
</feature>
<dbReference type="EMBL" id="BMAV01025778">
    <property type="protein sequence ID" value="GFS44582.1"/>
    <property type="molecule type" value="Genomic_DNA"/>
</dbReference>
<dbReference type="GO" id="GO:0003676">
    <property type="term" value="F:nucleic acid binding"/>
    <property type="evidence" value="ECO:0007669"/>
    <property type="project" value="InterPro"/>
</dbReference>
<evidence type="ECO:0000313" key="3">
    <source>
        <dbReference type="Proteomes" id="UP000886998"/>
    </source>
</evidence>
<keyword evidence="3" id="KW-1185">Reference proteome</keyword>
<comment type="caution">
    <text evidence="2">The sequence shown here is derived from an EMBL/GenBank/DDBJ whole genome shotgun (WGS) entry which is preliminary data.</text>
</comment>
<dbReference type="PANTHER" id="PTHR46060:SF1">
    <property type="entry name" value="MARINER MOS1 TRANSPOSASE-LIKE PROTEIN"/>
    <property type="match status" value="1"/>
</dbReference>
<dbReference type="Proteomes" id="UP000886998">
    <property type="component" value="Unassembled WGS sequence"/>
</dbReference>
<name>A0A8X6IG42_9ARAC</name>
<dbReference type="InterPro" id="IPR036397">
    <property type="entry name" value="RNaseH_sf"/>
</dbReference>
<accession>A0A8X6IG42</accession>
<dbReference type="AlphaFoldDB" id="A0A8X6IG42"/>
<reference evidence="2" key="1">
    <citation type="submission" date="2020-08" db="EMBL/GenBank/DDBJ databases">
        <title>Multicomponent nature underlies the extraordinary mechanical properties of spider dragline silk.</title>
        <authorList>
            <person name="Kono N."/>
            <person name="Nakamura H."/>
            <person name="Mori M."/>
            <person name="Yoshida Y."/>
            <person name="Ohtoshi R."/>
            <person name="Malay A.D."/>
            <person name="Moran D.A.P."/>
            <person name="Tomita M."/>
            <person name="Numata K."/>
            <person name="Arakawa K."/>
        </authorList>
    </citation>
    <scope>NUCLEOTIDE SEQUENCE</scope>
</reference>
<proteinExistence type="predicted"/>
<gene>
    <name evidence="2" type="primary">NCL1_43554</name>
    <name evidence="2" type="ORF">TNIN_325811</name>
</gene>
<dbReference type="PANTHER" id="PTHR46060">
    <property type="entry name" value="MARINER MOS1 TRANSPOSASE-LIKE PROTEIN"/>
    <property type="match status" value="1"/>
</dbReference>
<sequence>MKLDTTVRKSPSVGETKRLQEMASARPQVTRVARITIQRLGWETLCHPLYSPDLARSGYHLFHSLDNQFRGKSFTNEADVRQVLTDFFESHTPEFYRKGIEQLETSWQKMLDADGDYFED</sequence>
<evidence type="ECO:0000313" key="2">
    <source>
        <dbReference type="EMBL" id="GFS44582.1"/>
    </source>
</evidence>
<protein>
    <submittedName>
        <fullName evidence="2">Histone-lysine N-methyltransferase SETMAR</fullName>
    </submittedName>
</protein>
<evidence type="ECO:0000256" key="1">
    <source>
        <dbReference type="SAM" id="MobiDB-lite"/>
    </source>
</evidence>
<dbReference type="OrthoDB" id="6432034at2759"/>
<organism evidence="2 3">
    <name type="scientific">Trichonephila inaurata madagascariensis</name>
    <dbReference type="NCBI Taxonomy" id="2747483"/>
    <lineage>
        <taxon>Eukaryota</taxon>
        <taxon>Metazoa</taxon>
        <taxon>Ecdysozoa</taxon>
        <taxon>Arthropoda</taxon>
        <taxon>Chelicerata</taxon>
        <taxon>Arachnida</taxon>
        <taxon>Araneae</taxon>
        <taxon>Araneomorphae</taxon>
        <taxon>Entelegynae</taxon>
        <taxon>Araneoidea</taxon>
        <taxon>Nephilidae</taxon>
        <taxon>Trichonephila</taxon>
        <taxon>Trichonephila inaurata</taxon>
    </lineage>
</organism>